<proteinExistence type="predicted"/>
<dbReference type="GO" id="GO:0005783">
    <property type="term" value="C:endoplasmic reticulum"/>
    <property type="evidence" value="ECO:0007669"/>
    <property type="project" value="TreeGrafter"/>
</dbReference>
<evidence type="ECO:0000256" key="3">
    <source>
        <dbReference type="ARBA" id="ARBA00022837"/>
    </source>
</evidence>
<evidence type="ECO:0000313" key="6">
    <source>
        <dbReference type="Proteomes" id="UP000580250"/>
    </source>
</evidence>
<organism evidence="5 6">
    <name type="scientific">Meloidogyne enterolobii</name>
    <name type="common">Root-knot nematode worm</name>
    <name type="synonym">Meloidogyne mayaguensis</name>
    <dbReference type="NCBI Taxonomy" id="390850"/>
    <lineage>
        <taxon>Eukaryota</taxon>
        <taxon>Metazoa</taxon>
        <taxon>Ecdysozoa</taxon>
        <taxon>Nematoda</taxon>
        <taxon>Chromadorea</taxon>
        <taxon>Rhabditida</taxon>
        <taxon>Tylenchina</taxon>
        <taxon>Tylenchomorpha</taxon>
        <taxon>Tylenchoidea</taxon>
        <taxon>Meloidogynidae</taxon>
        <taxon>Meloidogyninae</taxon>
        <taxon>Meloidogyne</taxon>
    </lineage>
</organism>
<dbReference type="InterPro" id="IPR018247">
    <property type="entry name" value="EF_Hand_1_Ca_BS"/>
</dbReference>
<dbReference type="PANTHER" id="PTHR10827">
    <property type="entry name" value="RETICULOCALBIN"/>
    <property type="match status" value="1"/>
</dbReference>
<keyword evidence="1" id="KW-0479">Metal-binding</keyword>
<accession>A0A6V7UQH7</accession>
<dbReference type="AlphaFoldDB" id="A0A6V7UQH7"/>
<dbReference type="EMBL" id="CAJEWN010000098">
    <property type="protein sequence ID" value="CAD2163487.1"/>
    <property type="molecule type" value="Genomic_DNA"/>
</dbReference>
<reference evidence="5 6" key="1">
    <citation type="submission" date="2020-08" db="EMBL/GenBank/DDBJ databases">
        <authorList>
            <person name="Koutsovoulos G."/>
            <person name="Danchin GJ E."/>
        </authorList>
    </citation>
    <scope>NUCLEOTIDE SEQUENCE [LARGE SCALE GENOMIC DNA]</scope>
</reference>
<evidence type="ECO:0000313" key="5">
    <source>
        <dbReference type="EMBL" id="CAD2163487.1"/>
    </source>
</evidence>
<dbReference type="SMART" id="SM00054">
    <property type="entry name" value="EFh"/>
    <property type="match status" value="2"/>
</dbReference>
<comment type="caution">
    <text evidence="5">The sequence shown here is derived from an EMBL/GenBank/DDBJ whole genome shotgun (WGS) entry which is preliminary data.</text>
</comment>
<evidence type="ECO:0000256" key="1">
    <source>
        <dbReference type="ARBA" id="ARBA00022723"/>
    </source>
</evidence>
<dbReference type="InterPro" id="IPR011992">
    <property type="entry name" value="EF-hand-dom_pair"/>
</dbReference>
<dbReference type="InterPro" id="IPR002048">
    <property type="entry name" value="EF_hand_dom"/>
</dbReference>
<dbReference type="SUPFAM" id="SSF47473">
    <property type="entry name" value="EF-hand"/>
    <property type="match status" value="1"/>
</dbReference>
<dbReference type="Pfam" id="PF13499">
    <property type="entry name" value="EF-hand_7"/>
    <property type="match status" value="2"/>
</dbReference>
<dbReference type="GO" id="GO:0005509">
    <property type="term" value="F:calcium ion binding"/>
    <property type="evidence" value="ECO:0007669"/>
    <property type="project" value="InterPro"/>
</dbReference>
<dbReference type="Gene3D" id="1.10.238.10">
    <property type="entry name" value="EF-hand"/>
    <property type="match status" value="2"/>
</dbReference>
<gene>
    <name evidence="5" type="ORF">MENT_LOCUS16026</name>
</gene>
<keyword evidence="3" id="KW-0106">Calcium</keyword>
<dbReference type="Proteomes" id="UP000580250">
    <property type="component" value="Unassembled WGS sequence"/>
</dbReference>
<feature type="domain" description="EF-hand" evidence="4">
    <location>
        <begin position="111"/>
        <end position="146"/>
    </location>
</feature>
<name>A0A6V7UQH7_MELEN</name>
<sequence length="209" mass="23640">MFLKKQCFLQLSAFFILSFEKINGRPLNEGDEDLEYDEHKLTERVFKSIDTNKDGGITFLELMDSVEKGNKCSLSRDHRIEQEFISRDQNGDGVIKINEALSAKNGTFDGDDNTSARELFNSIDLNNDGAVTKEEFVAYHAHQVREEEEKSSKTSFAEADTNKDGKLQLAEVLAVDEMNKKDNSKFHQIAAAITSAAMQFDCQEKIIKK</sequence>
<dbReference type="PANTHER" id="PTHR10827:SF98">
    <property type="entry name" value="45 KDA CALCIUM-BINDING PROTEIN"/>
    <property type="match status" value="1"/>
</dbReference>
<dbReference type="PROSITE" id="PS50222">
    <property type="entry name" value="EF_HAND_2"/>
    <property type="match status" value="3"/>
</dbReference>
<feature type="domain" description="EF-hand" evidence="4">
    <location>
        <begin position="37"/>
        <end position="72"/>
    </location>
</feature>
<protein>
    <recommendedName>
        <fullName evidence="4">EF-hand domain-containing protein</fullName>
    </recommendedName>
</protein>
<evidence type="ECO:0000259" key="4">
    <source>
        <dbReference type="PROSITE" id="PS50222"/>
    </source>
</evidence>
<dbReference type="OrthoDB" id="26525at2759"/>
<feature type="domain" description="EF-hand" evidence="4">
    <location>
        <begin position="147"/>
        <end position="182"/>
    </location>
</feature>
<keyword evidence="2" id="KW-0677">Repeat</keyword>
<evidence type="ECO:0000256" key="2">
    <source>
        <dbReference type="ARBA" id="ARBA00022737"/>
    </source>
</evidence>
<dbReference type="PROSITE" id="PS00018">
    <property type="entry name" value="EF_HAND_1"/>
    <property type="match status" value="2"/>
</dbReference>